<proteinExistence type="predicted"/>
<evidence type="ECO:0000313" key="2">
    <source>
        <dbReference type="Proteomes" id="UP000035489"/>
    </source>
</evidence>
<name>A0A0H1RIN2_9HYPH</name>
<sequence>MGYQLRQLASGSYDLLLGNEIIGSAVCSGSRSKSVTWIAELLDDSPATPRPSPFAAVAEESEALRRCAGGWEALPFGFCAKAMTCRHVPFSDEVTNGFHGPSRMAVPEAKKDWSCAGGAS</sequence>
<evidence type="ECO:0000313" key="1">
    <source>
        <dbReference type="EMBL" id="KLK92462.1"/>
    </source>
</evidence>
<accession>A0A0H1RIN2</accession>
<dbReference type="Proteomes" id="UP000035489">
    <property type="component" value="Unassembled WGS sequence"/>
</dbReference>
<dbReference type="EMBL" id="LCYG01000033">
    <property type="protein sequence ID" value="KLK92462.1"/>
    <property type="molecule type" value="Genomic_DNA"/>
</dbReference>
<dbReference type="AlphaFoldDB" id="A0A0H1RIN2"/>
<protein>
    <submittedName>
        <fullName evidence="1">Uncharacterized protein</fullName>
    </submittedName>
</protein>
<comment type="caution">
    <text evidence="1">The sequence shown here is derived from an EMBL/GenBank/DDBJ whole genome shotgun (WGS) entry which is preliminary data.</text>
</comment>
<dbReference type="PATRIC" id="fig|1225564.3.peg.3674"/>
<reference evidence="1 2" key="1">
    <citation type="submission" date="2015-05" db="EMBL/GenBank/DDBJ databases">
        <title>Draft genome sequence of Microvirga vignae strain BR3299, a novel nitrogen fixing bacteria isolated from Brazil semi-aired region.</title>
        <authorList>
            <person name="Zilli J.E."/>
            <person name="Passos S.R."/>
            <person name="Leite J."/>
            <person name="Baldani J.I."/>
            <person name="Xavier G.R."/>
            <person name="Rumjaneck N.G."/>
            <person name="Simoes-Araujo J.L."/>
        </authorList>
    </citation>
    <scope>NUCLEOTIDE SEQUENCE [LARGE SCALE GENOMIC DNA]</scope>
    <source>
        <strain evidence="1 2">BR3299</strain>
    </source>
</reference>
<gene>
    <name evidence="1" type="ORF">AA309_14075</name>
</gene>
<organism evidence="1 2">
    <name type="scientific">Microvirga vignae</name>
    <dbReference type="NCBI Taxonomy" id="1225564"/>
    <lineage>
        <taxon>Bacteria</taxon>
        <taxon>Pseudomonadati</taxon>
        <taxon>Pseudomonadota</taxon>
        <taxon>Alphaproteobacteria</taxon>
        <taxon>Hyphomicrobiales</taxon>
        <taxon>Methylobacteriaceae</taxon>
        <taxon>Microvirga</taxon>
    </lineage>
</organism>
<keyword evidence="2" id="KW-1185">Reference proteome</keyword>